<gene>
    <name evidence="13" type="ORF">TDSAC_1647</name>
</gene>
<feature type="binding site" evidence="11">
    <location>
        <position position="94"/>
    </location>
    <ligand>
        <name>substrate</name>
    </ligand>
</feature>
<dbReference type="CDD" id="cd05372">
    <property type="entry name" value="ENR_SDR"/>
    <property type="match status" value="1"/>
</dbReference>
<comment type="pathway">
    <text evidence="1">Lipid metabolism; fatty acid biosynthesis.</text>
</comment>
<dbReference type="KEGG" id="taci:TDSAC_1647"/>
<evidence type="ECO:0000256" key="3">
    <source>
        <dbReference type="ARBA" id="ARBA00022516"/>
    </source>
</evidence>
<evidence type="ECO:0000256" key="11">
    <source>
        <dbReference type="PIRSR" id="PIRSR000094-2"/>
    </source>
</evidence>
<evidence type="ECO:0000256" key="9">
    <source>
        <dbReference type="PIRNR" id="PIRNR000094"/>
    </source>
</evidence>
<dbReference type="RefSeq" id="WP_108309927.1">
    <property type="nucleotide sequence ID" value="NZ_CP020921.1"/>
</dbReference>
<dbReference type="AlphaFoldDB" id="A0A2R4W2H1"/>
<dbReference type="PRINTS" id="PR00081">
    <property type="entry name" value="GDHRDH"/>
</dbReference>
<feature type="binding site" evidence="12">
    <location>
        <begin position="191"/>
        <end position="195"/>
    </location>
    <ligand>
        <name>NAD(+)</name>
        <dbReference type="ChEBI" id="CHEBI:57540"/>
    </ligand>
</feature>
<dbReference type="PANTHER" id="PTHR43159:SF2">
    <property type="entry name" value="ENOYL-[ACYL-CARRIER-PROTEIN] REDUCTASE [NADH], CHLOROPLASTIC"/>
    <property type="match status" value="1"/>
</dbReference>
<dbReference type="PIRSF" id="PIRSF000094">
    <property type="entry name" value="Enoyl-ACP_rdct"/>
    <property type="match status" value="1"/>
</dbReference>
<keyword evidence="6 9" id="KW-0520">NAD</keyword>
<keyword evidence="3 9" id="KW-0444">Lipid biosynthesis</keyword>
<feature type="binding site" evidence="12">
    <location>
        <begin position="19"/>
        <end position="20"/>
    </location>
    <ligand>
        <name>NAD(+)</name>
        <dbReference type="ChEBI" id="CHEBI:57540"/>
    </ligand>
</feature>
<comment type="similarity">
    <text evidence="2 9">Belongs to the short-chain dehydrogenases/reductases (SDR) family. FabI subfamily.</text>
</comment>
<dbReference type="InterPro" id="IPR002347">
    <property type="entry name" value="SDR_fam"/>
</dbReference>
<dbReference type="OrthoDB" id="9803628at2"/>
<accession>A0A2R4W2H1</accession>
<dbReference type="GO" id="GO:0006633">
    <property type="term" value="P:fatty acid biosynthetic process"/>
    <property type="evidence" value="ECO:0007669"/>
    <property type="project" value="UniProtKB-KW"/>
</dbReference>
<dbReference type="EC" id="1.3.1.9" evidence="9"/>
<organism evidence="13 14">
    <name type="scientific">Thermodesulfobium acidiphilum</name>
    <dbReference type="NCBI Taxonomy" id="1794699"/>
    <lineage>
        <taxon>Bacteria</taxon>
        <taxon>Pseudomonadati</taxon>
        <taxon>Thermodesulfobiota</taxon>
        <taxon>Thermodesulfobiia</taxon>
        <taxon>Thermodesulfobiales</taxon>
        <taxon>Thermodesulfobiaceae</taxon>
        <taxon>Thermodesulfobium</taxon>
    </lineage>
</organism>
<feature type="active site" description="Proton acceptor" evidence="10">
    <location>
        <position position="145"/>
    </location>
</feature>
<dbReference type="Proteomes" id="UP000244792">
    <property type="component" value="Chromosome"/>
</dbReference>
<evidence type="ECO:0000256" key="8">
    <source>
        <dbReference type="ARBA" id="ARBA00023160"/>
    </source>
</evidence>
<evidence type="ECO:0000256" key="12">
    <source>
        <dbReference type="PIRSR" id="PIRSR000094-3"/>
    </source>
</evidence>
<feature type="binding site" evidence="12">
    <location>
        <position position="13"/>
    </location>
    <ligand>
        <name>NAD(+)</name>
        <dbReference type="ChEBI" id="CHEBI:57540"/>
    </ligand>
</feature>
<feature type="binding site" evidence="12">
    <location>
        <position position="91"/>
    </location>
    <ligand>
        <name>NAD(+)</name>
        <dbReference type="ChEBI" id="CHEBI:57540"/>
    </ligand>
</feature>
<reference evidence="13 14" key="1">
    <citation type="submission" date="2017-04" db="EMBL/GenBank/DDBJ databases">
        <title>Genomic insights into metabolism of Thermodesulfobium acidiphilum.</title>
        <authorList>
            <person name="Toshchakov S.V."/>
            <person name="Frolov E.N."/>
            <person name="Kublanov I.V."/>
            <person name="Samarov N.I."/>
            <person name="Novikov A."/>
            <person name="Lebedinsky A.V."/>
            <person name="Bonch-Osmolovskaya E.A."/>
            <person name="Chernyh N.A."/>
        </authorList>
    </citation>
    <scope>NUCLEOTIDE SEQUENCE [LARGE SCALE GENOMIC DNA]</scope>
    <source>
        <strain evidence="13 14">3127-1</strain>
    </source>
</reference>
<dbReference type="SUPFAM" id="SSF51735">
    <property type="entry name" value="NAD(P)-binding Rossmann-fold domains"/>
    <property type="match status" value="1"/>
</dbReference>
<dbReference type="InterPro" id="IPR014358">
    <property type="entry name" value="Enoyl-ACP_Rdtase_NADH"/>
</dbReference>
<proteinExistence type="inferred from homology"/>
<name>A0A2R4W2H1_THEAF</name>
<keyword evidence="8 9" id="KW-0275">Fatty acid biosynthesis</keyword>
<dbReference type="FunFam" id="1.10.8.400:FF:000001">
    <property type="entry name" value="Enoyl-[acyl-carrier-protein] reductase [NADH]"/>
    <property type="match status" value="1"/>
</dbReference>
<dbReference type="InterPro" id="IPR036291">
    <property type="entry name" value="NAD(P)-bd_dom_sf"/>
</dbReference>
<feature type="binding site" evidence="12">
    <location>
        <position position="162"/>
    </location>
    <ligand>
        <name>NAD(+)</name>
        <dbReference type="ChEBI" id="CHEBI:57540"/>
    </ligand>
</feature>
<evidence type="ECO:0000256" key="10">
    <source>
        <dbReference type="PIRSR" id="PIRSR000094-1"/>
    </source>
</evidence>
<dbReference type="Pfam" id="PF13561">
    <property type="entry name" value="adh_short_C2"/>
    <property type="match status" value="1"/>
</dbReference>
<evidence type="ECO:0000313" key="13">
    <source>
        <dbReference type="EMBL" id="AWB10983.1"/>
    </source>
</evidence>
<keyword evidence="7" id="KW-0443">Lipid metabolism</keyword>
<evidence type="ECO:0000256" key="5">
    <source>
        <dbReference type="ARBA" id="ARBA00023002"/>
    </source>
</evidence>
<evidence type="ECO:0000256" key="7">
    <source>
        <dbReference type="ARBA" id="ARBA00023098"/>
    </source>
</evidence>
<dbReference type="PANTHER" id="PTHR43159">
    <property type="entry name" value="ENOYL-[ACYL-CARRIER-PROTEIN] REDUCTASE"/>
    <property type="match status" value="1"/>
</dbReference>
<feature type="active site" description="Proton acceptor" evidence="10">
    <location>
        <position position="155"/>
    </location>
</feature>
<evidence type="ECO:0000256" key="1">
    <source>
        <dbReference type="ARBA" id="ARBA00005194"/>
    </source>
</evidence>
<dbReference type="FunFam" id="3.40.50.720:FF:000054">
    <property type="entry name" value="Enoyl-[acyl-carrier-protein] reductase [NADH]"/>
    <property type="match status" value="1"/>
</dbReference>
<dbReference type="EMBL" id="CP020921">
    <property type="protein sequence ID" value="AWB10983.1"/>
    <property type="molecule type" value="Genomic_DNA"/>
</dbReference>
<comment type="catalytic activity">
    <reaction evidence="9">
        <text>a 2,3-saturated acyl-[ACP] + NAD(+) = a (2E)-enoyl-[ACP] + NADH + H(+)</text>
        <dbReference type="Rhea" id="RHEA:10240"/>
        <dbReference type="Rhea" id="RHEA-COMP:9925"/>
        <dbReference type="Rhea" id="RHEA-COMP:9926"/>
        <dbReference type="ChEBI" id="CHEBI:15378"/>
        <dbReference type="ChEBI" id="CHEBI:57540"/>
        <dbReference type="ChEBI" id="CHEBI:57945"/>
        <dbReference type="ChEBI" id="CHEBI:78784"/>
        <dbReference type="ChEBI" id="CHEBI:78785"/>
        <dbReference type="EC" id="1.3.1.9"/>
    </reaction>
</comment>
<dbReference type="GO" id="GO:0004318">
    <property type="term" value="F:enoyl-[acyl-carrier-protein] reductase (NADH) activity"/>
    <property type="evidence" value="ECO:0007669"/>
    <property type="project" value="UniProtKB-EC"/>
</dbReference>
<keyword evidence="4" id="KW-0276">Fatty acid metabolism</keyword>
<dbReference type="Gene3D" id="1.10.8.400">
    <property type="entry name" value="Enoyl acyl carrier protein reductase"/>
    <property type="match status" value="1"/>
</dbReference>
<evidence type="ECO:0000313" key="14">
    <source>
        <dbReference type="Proteomes" id="UP000244792"/>
    </source>
</evidence>
<evidence type="ECO:0000256" key="2">
    <source>
        <dbReference type="ARBA" id="ARBA00009233"/>
    </source>
</evidence>
<protein>
    <recommendedName>
        <fullName evidence="9">Enoyl-[acyl-carrier-protein] reductase [NADH]</fullName>
        <ecNumber evidence="9">1.3.1.9</ecNumber>
    </recommendedName>
</protein>
<evidence type="ECO:0000256" key="6">
    <source>
        <dbReference type="ARBA" id="ARBA00023027"/>
    </source>
</evidence>
<evidence type="ECO:0000256" key="4">
    <source>
        <dbReference type="ARBA" id="ARBA00022832"/>
    </source>
</evidence>
<sequence>MGILDGKKALIFGLANDKSIAWGISKAFKEEGAELALTYLPVMEKRVKPLAENLKAKIVLPCDVNKNDDLKAVHDSIKNEWGLIDILVHSVAYAPKEEFEEGLLQTTREGFKIAMETSCYSLIAMCNAFYPLMQGREASVITMTYYGAEKVVPHYNIMAVCKAALEASVRFLAYDLGPKKIRINAISAGPIKTLAAFGIKGFSELLKHNEQNSPLMRTVTIEDVGNLASFLASDRSKNITGDIIYVDAGYHVMGTPRAPEDL</sequence>
<feature type="binding site" evidence="12">
    <location>
        <begin position="63"/>
        <end position="64"/>
    </location>
    <ligand>
        <name>NAD(+)</name>
        <dbReference type="ChEBI" id="CHEBI:57540"/>
    </ligand>
</feature>
<dbReference type="Gene3D" id="3.40.50.720">
    <property type="entry name" value="NAD(P)-binding Rossmann-like Domain"/>
    <property type="match status" value="1"/>
</dbReference>
<keyword evidence="14" id="KW-1185">Reference proteome</keyword>
<keyword evidence="5 9" id="KW-0560">Oxidoreductase</keyword>